<feature type="domain" description="ABC transporter" evidence="7">
    <location>
        <begin position="4"/>
        <end position="248"/>
    </location>
</feature>
<dbReference type="SMART" id="SM00382">
    <property type="entry name" value="AAA"/>
    <property type="match status" value="1"/>
</dbReference>
<evidence type="ECO:0000313" key="9">
    <source>
        <dbReference type="Proteomes" id="UP000316598"/>
    </source>
</evidence>
<keyword evidence="2" id="KW-1003">Cell membrane</keyword>
<dbReference type="GO" id="GO:0015408">
    <property type="term" value="F:ABC-type ferric iron transporter activity"/>
    <property type="evidence" value="ECO:0007669"/>
    <property type="project" value="InterPro"/>
</dbReference>
<keyword evidence="9" id="KW-1185">Reference proteome</keyword>
<dbReference type="InterPro" id="IPR003593">
    <property type="entry name" value="AAA+_ATPase"/>
</dbReference>
<dbReference type="CDD" id="cd03259">
    <property type="entry name" value="ABC_Carb_Solutes_like"/>
    <property type="match status" value="1"/>
</dbReference>
<dbReference type="PROSITE" id="PS00211">
    <property type="entry name" value="ABC_TRANSPORTER_1"/>
    <property type="match status" value="1"/>
</dbReference>
<dbReference type="InterPro" id="IPR003439">
    <property type="entry name" value="ABC_transporter-like_ATP-bd"/>
</dbReference>
<reference evidence="8 9" key="1">
    <citation type="submission" date="2019-02" db="EMBL/GenBank/DDBJ databases">
        <title>Deep-cultivation of Planctomycetes and their phenomic and genomic characterization uncovers novel biology.</title>
        <authorList>
            <person name="Wiegand S."/>
            <person name="Jogler M."/>
            <person name="Boedeker C."/>
            <person name="Pinto D."/>
            <person name="Vollmers J."/>
            <person name="Rivas-Marin E."/>
            <person name="Kohn T."/>
            <person name="Peeters S.H."/>
            <person name="Heuer A."/>
            <person name="Rast P."/>
            <person name="Oberbeckmann S."/>
            <person name="Bunk B."/>
            <person name="Jeske O."/>
            <person name="Meyerdierks A."/>
            <person name="Storesund J.E."/>
            <person name="Kallscheuer N."/>
            <person name="Luecker S."/>
            <person name="Lage O.M."/>
            <person name="Pohl T."/>
            <person name="Merkel B.J."/>
            <person name="Hornburger P."/>
            <person name="Mueller R.-W."/>
            <person name="Bruemmer F."/>
            <person name="Labrenz M."/>
            <person name="Spormann A.M."/>
            <person name="Op Den Camp H."/>
            <person name="Overmann J."/>
            <person name="Amann R."/>
            <person name="Jetten M.S.M."/>
            <person name="Mascher T."/>
            <person name="Medema M.H."/>
            <person name="Devos D.P."/>
            <person name="Kaster A.-K."/>
            <person name="Ovreas L."/>
            <person name="Rohde M."/>
            <person name="Galperin M.Y."/>
            <person name="Jogler C."/>
        </authorList>
    </citation>
    <scope>NUCLEOTIDE SEQUENCE [LARGE SCALE GENOMIC DNA]</scope>
    <source>
        <strain evidence="8 9">Pla22</strain>
    </source>
</reference>
<evidence type="ECO:0000256" key="4">
    <source>
        <dbReference type="ARBA" id="ARBA00022840"/>
    </source>
</evidence>
<evidence type="ECO:0000256" key="6">
    <source>
        <dbReference type="ARBA" id="ARBA00023136"/>
    </source>
</evidence>
<dbReference type="Gene3D" id="3.40.50.300">
    <property type="entry name" value="P-loop containing nucleotide triphosphate hydrolases"/>
    <property type="match status" value="1"/>
</dbReference>
<evidence type="ECO:0000259" key="7">
    <source>
        <dbReference type="PROSITE" id="PS50893"/>
    </source>
</evidence>
<accession>A0A5C5WRF8</accession>
<keyword evidence="4 8" id="KW-0067">ATP-binding</keyword>
<dbReference type="InterPro" id="IPR015853">
    <property type="entry name" value="ABC_transpr_FbpC"/>
</dbReference>
<keyword evidence="6" id="KW-0472">Membrane</keyword>
<keyword evidence="5" id="KW-1278">Translocase</keyword>
<evidence type="ECO:0000256" key="2">
    <source>
        <dbReference type="ARBA" id="ARBA00022475"/>
    </source>
</evidence>
<dbReference type="GO" id="GO:0016887">
    <property type="term" value="F:ATP hydrolysis activity"/>
    <property type="evidence" value="ECO:0007669"/>
    <property type="project" value="InterPro"/>
</dbReference>
<evidence type="ECO:0000256" key="1">
    <source>
        <dbReference type="ARBA" id="ARBA00022448"/>
    </source>
</evidence>
<dbReference type="GO" id="GO:0005524">
    <property type="term" value="F:ATP binding"/>
    <property type="evidence" value="ECO:0007669"/>
    <property type="project" value="UniProtKB-KW"/>
</dbReference>
<dbReference type="PANTHER" id="PTHR43875:SF15">
    <property type="entry name" value="TREHALOSE IMPORT ATP-BINDING PROTEIN SUGC"/>
    <property type="match status" value="1"/>
</dbReference>
<dbReference type="Pfam" id="PF00005">
    <property type="entry name" value="ABC_tran"/>
    <property type="match status" value="1"/>
</dbReference>
<dbReference type="AlphaFoldDB" id="A0A5C5WRF8"/>
<proteinExistence type="predicted"/>
<keyword evidence="3" id="KW-0547">Nucleotide-binding</keyword>
<dbReference type="OrthoDB" id="9790614at2"/>
<name>A0A5C5WRF8_9BACT</name>
<dbReference type="InterPro" id="IPR017871">
    <property type="entry name" value="ABC_transporter-like_CS"/>
</dbReference>
<gene>
    <name evidence="8" type="primary">cysA</name>
    <name evidence="8" type="ORF">Pla22_02490</name>
</gene>
<dbReference type="InterPro" id="IPR027417">
    <property type="entry name" value="P-loop_NTPase"/>
</dbReference>
<dbReference type="EMBL" id="SJPI01000001">
    <property type="protein sequence ID" value="TWT52623.1"/>
    <property type="molecule type" value="Genomic_DNA"/>
</dbReference>
<organism evidence="8 9">
    <name type="scientific">Rubripirellula amarantea</name>
    <dbReference type="NCBI Taxonomy" id="2527999"/>
    <lineage>
        <taxon>Bacteria</taxon>
        <taxon>Pseudomonadati</taxon>
        <taxon>Planctomycetota</taxon>
        <taxon>Planctomycetia</taxon>
        <taxon>Pirellulales</taxon>
        <taxon>Pirellulaceae</taxon>
        <taxon>Rubripirellula</taxon>
    </lineage>
</organism>
<dbReference type="Proteomes" id="UP000316598">
    <property type="component" value="Unassembled WGS sequence"/>
</dbReference>
<evidence type="ECO:0000256" key="3">
    <source>
        <dbReference type="ARBA" id="ARBA00022741"/>
    </source>
</evidence>
<evidence type="ECO:0000256" key="5">
    <source>
        <dbReference type="ARBA" id="ARBA00022967"/>
    </source>
</evidence>
<dbReference type="RefSeq" id="WP_146512961.1">
    <property type="nucleotide sequence ID" value="NZ_SJPI01000001.1"/>
</dbReference>
<dbReference type="PROSITE" id="PS50893">
    <property type="entry name" value="ABC_TRANSPORTER_2"/>
    <property type="match status" value="1"/>
</dbReference>
<dbReference type="PANTHER" id="PTHR43875">
    <property type="entry name" value="MALTODEXTRIN IMPORT ATP-BINDING PROTEIN MSMX"/>
    <property type="match status" value="1"/>
</dbReference>
<dbReference type="GO" id="GO:0055052">
    <property type="term" value="C:ATP-binding cassette (ABC) transporter complex, substrate-binding subunit-containing"/>
    <property type="evidence" value="ECO:0007669"/>
    <property type="project" value="TreeGrafter"/>
</dbReference>
<protein>
    <submittedName>
        <fullName evidence="8">Sulfate/thiosulfate import ATP-binding protein CysA</fullName>
    </submittedName>
</protein>
<evidence type="ECO:0000313" key="8">
    <source>
        <dbReference type="EMBL" id="TWT52623.1"/>
    </source>
</evidence>
<sequence length="387" mass="41990">MSSVDLRQISLSFAGREVVKDVDLMVPSGSYTVLLGPSGCGKTTLLRLIAGIQAPDQGQVWIADKNVTKVPPRARNVAIVFQNDASYPHMSVRQSLEFSAKSPAIPRSFTQTSDRANDQPSQSLDRAIELTRISHLLDRYPDRLSGGELRRVAIAKAVAQNRQVLLLDEPLAALDATASAELEIDLVKLHRECGMTVIHVTHDGREAMRVADHIVVIGTGEASGQIIQEGSPNHIYAHPNSLQSASSLTAIPLNLFNAELTIANGVKTIGIRDHDVTLHGEGSDWIHQIGDIANPTLIIAVRPEDVRVVSDLGECTMATGMSLNVERCRAQNAMGQTLWTSLDNDTPRFALTAPSDNTSSELRQVRFEIELARLLFFADNNGSIGPS</sequence>
<keyword evidence="1" id="KW-0813">Transport</keyword>
<comment type="caution">
    <text evidence="8">The sequence shown here is derived from an EMBL/GenBank/DDBJ whole genome shotgun (WGS) entry which is preliminary data.</text>
</comment>
<dbReference type="InterPro" id="IPR047641">
    <property type="entry name" value="ABC_transpr_MalK/UgpC-like"/>
</dbReference>
<dbReference type="SUPFAM" id="SSF52540">
    <property type="entry name" value="P-loop containing nucleoside triphosphate hydrolases"/>
    <property type="match status" value="1"/>
</dbReference>